<evidence type="ECO:0000313" key="2">
    <source>
        <dbReference type="EMBL" id="MBD2293147.1"/>
    </source>
</evidence>
<dbReference type="InterPro" id="IPR003779">
    <property type="entry name" value="CMD-like"/>
</dbReference>
<evidence type="ECO:0000259" key="1">
    <source>
        <dbReference type="Pfam" id="PF02627"/>
    </source>
</evidence>
<comment type="caution">
    <text evidence="2">The sequence shown here is derived from an EMBL/GenBank/DDBJ whole genome shotgun (WGS) entry which is preliminary data.</text>
</comment>
<reference evidence="3" key="1">
    <citation type="journal article" date="2020" name="ISME J.">
        <title>Comparative genomics reveals insights into cyanobacterial evolution and habitat adaptation.</title>
        <authorList>
            <person name="Chen M.Y."/>
            <person name="Teng W.K."/>
            <person name="Zhao L."/>
            <person name="Hu C.X."/>
            <person name="Zhou Y.K."/>
            <person name="Han B.P."/>
            <person name="Song L.R."/>
            <person name="Shu W.S."/>
        </authorList>
    </citation>
    <scope>NUCLEOTIDE SEQUENCE [LARGE SCALE GENOMIC DNA]</scope>
    <source>
        <strain evidence="3">FACHB-251</strain>
    </source>
</reference>
<dbReference type="EMBL" id="JACJQU010000002">
    <property type="protein sequence ID" value="MBD2293147.1"/>
    <property type="molecule type" value="Genomic_DNA"/>
</dbReference>
<dbReference type="PANTHER" id="PTHR33570:SF2">
    <property type="entry name" value="CARBOXYMUCONOLACTONE DECARBOXYLASE-LIKE DOMAIN-CONTAINING PROTEIN"/>
    <property type="match status" value="1"/>
</dbReference>
<dbReference type="AlphaFoldDB" id="A0A926WFE7"/>
<dbReference type="Gene3D" id="1.20.1290.10">
    <property type="entry name" value="AhpD-like"/>
    <property type="match status" value="1"/>
</dbReference>
<dbReference type="Pfam" id="PF02627">
    <property type="entry name" value="CMD"/>
    <property type="match status" value="1"/>
</dbReference>
<sequence>MKYENAVLDDLELQESLKQINPKFGDFVTRVAGEAWGLPLIDQKTKALITIAVDVVNQGQAGPGSPFGAHVSMALKQGATTEEIEELLLFLCAYAGFNKVAGCFGALNEILGK</sequence>
<dbReference type="InterPro" id="IPR029032">
    <property type="entry name" value="AhpD-like"/>
</dbReference>
<evidence type="ECO:0000313" key="3">
    <source>
        <dbReference type="Proteomes" id="UP000662185"/>
    </source>
</evidence>
<name>A0A926WFE7_9NOST</name>
<dbReference type="PANTHER" id="PTHR33570">
    <property type="entry name" value="4-CARBOXYMUCONOLACTONE DECARBOXYLASE FAMILY PROTEIN"/>
    <property type="match status" value="1"/>
</dbReference>
<keyword evidence="3" id="KW-1185">Reference proteome</keyword>
<dbReference type="SUPFAM" id="SSF69118">
    <property type="entry name" value="AhpD-like"/>
    <property type="match status" value="1"/>
</dbReference>
<dbReference type="InterPro" id="IPR052512">
    <property type="entry name" value="4CMD/NDH-1_regulator"/>
</dbReference>
<protein>
    <submittedName>
        <fullName evidence="2">Carboxymuconolactone decarboxylase family protein</fullName>
    </submittedName>
</protein>
<accession>A0A926WFE7</accession>
<feature type="domain" description="Carboxymuconolactone decarboxylase-like" evidence="1">
    <location>
        <begin position="22"/>
        <end position="108"/>
    </location>
</feature>
<dbReference type="GO" id="GO:0051920">
    <property type="term" value="F:peroxiredoxin activity"/>
    <property type="evidence" value="ECO:0007669"/>
    <property type="project" value="InterPro"/>
</dbReference>
<dbReference type="Proteomes" id="UP000662185">
    <property type="component" value="Unassembled WGS sequence"/>
</dbReference>
<proteinExistence type="predicted"/>
<gene>
    <name evidence="2" type="ORF">H6G06_06510</name>
</gene>
<dbReference type="RefSeq" id="WP_190558214.1">
    <property type="nucleotide sequence ID" value="NZ_JACJQU010000002.1"/>
</dbReference>
<organism evidence="2 3">
    <name type="scientific">Anabaena sphaerica FACHB-251</name>
    <dbReference type="NCBI Taxonomy" id="2692883"/>
    <lineage>
        <taxon>Bacteria</taxon>
        <taxon>Bacillati</taxon>
        <taxon>Cyanobacteriota</taxon>
        <taxon>Cyanophyceae</taxon>
        <taxon>Nostocales</taxon>
        <taxon>Nostocaceae</taxon>
        <taxon>Anabaena</taxon>
    </lineage>
</organism>